<accession>A0A4P7NBU4</accession>
<proteinExistence type="predicted"/>
<dbReference type="AlphaFoldDB" id="A0A4P7NBU4"/>
<feature type="domain" description="Amidase" evidence="1">
    <location>
        <begin position="178"/>
        <end position="351"/>
    </location>
</feature>
<dbReference type="SMR" id="A0A4P7NBU4"/>
<organism evidence="2 3">
    <name type="scientific">Pyricularia oryzae</name>
    <name type="common">Rice blast fungus</name>
    <name type="synonym">Magnaporthe oryzae</name>
    <dbReference type="NCBI Taxonomy" id="318829"/>
    <lineage>
        <taxon>Eukaryota</taxon>
        <taxon>Fungi</taxon>
        <taxon>Dikarya</taxon>
        <taxon>Ascomycota</taxon>
        <taxon>Pezizomycotina</taxon>
        <taxon>Sordariomycetes</taxon>
        <taxon>Sordariomycetidae</taxon>
        <taxon>Magnaporthales</taxon>
        <taxon>Pyriculariaceae</taxon>
        <taxon>Pyricularia</taxon>
    </lineage>
</organism>
<dbReference type="Proteomes" id="UP000294847">
    <property type="component" value="Chromosome 3"/>
</dbReference>
<dbReference type="OMA" id="ASYGLWG"/>
<sequence>MSNSNAAGVVLTIHGDDYYFETSSSPLAQIPPDSSCDGDFSLAALWNFPDEYFSIRELFEVKMQLEESDENVWDPAFSDTIILRAARQVQLASDIKSHRVLSVVDDAKNQTQGPCVIQNRTGKVLQAFKLQRDTQKAFVGGVMRVDNPPASVTYRWHTSSDRIPVPYSQPVTSEELLNKPLSGLRFAIKDTIDVAGLETRCGSSAWANTYPARTETAEFVTQLVEAGALFVGKLRCDQLCDAQDPLERSEEEVPWNPRGDGFQKPSGTSSGSAAACAAYPWLDFTIGGDTGGSIRHPAAVNGVYGLRTSLGSVRSRGIVACARMDTVGPLARSAEVLAKVARVMISSQEPPLPTEATAEPTPRFRLVVLTDSYHTAAEGVRFFPPEDFPDVPNKAALAVFSEVLRRVEQMSGEARWHVNPHEVWRKTHPAGMADDLAKATRDIYPRLVYADLWRDVVSPLHRDHRARHGGEAAHLEPLLKARVEFAAGVTQAEYDETAADFDRFRDWVNEELLPSPAQNGGEIPLVVFPQSWGLPQYRDDAVPTRTRPEDLFFRNAFSAYSLSYCSGCPDATVPVGQVQVRSRVTETEVGLPVALSFLAPKGADLQLAALLKMFEESGVFKAVSCGRNLYP</sequence>
<evidence type="ECO:0000313" key="2">
    <source>
        <dbReference type="EMBL" id="QBZ59342.1"/>
    </source>
</evidence>
<gene>
    <name evidence="2" type="ORF">PoMZ_04303</name>
</gene>
<dbReference type="InterPro" id="IPR023631">
    <property type="entry name" value="Amidase_dom"/>
</dbReference>
<dbReference type="Pfam" id="PF01425">
    <property type="entry name" value="Amidase"/>
    <property type="match status" value="1"/>
</dbReference>
<dbReference type="PANTHER" id="PTHR46310:SF7">
    <property type="entry name" value="AMIDASE 1"/>
    <property type="match status" value="1"/>
</dbReference>
<name>A0A4P7NBU4_PYROR</name>
<dbReference type="PANTHER" id="PTHR46310">
    <property type="entry name" value="AMIDASE 1"/>
    <property type="match status" value="1"/>
</dbReference>
<dbReference type="SUPFAM" id="SSF75304">
    <property type="entry name" value="Amidase signature (AS) enzymes"/>
    <property type="match status" value="1"/>
</dbReference>
<dbReference type="InterPro" id="IPR036928">
    <property type="entry name" value="AS_sf"/>
</dbReference>
<dbReference type="Gene3D" id="3.90.1300.10">
    <property type="entry name" value="Amidase signature (AS) domain"/>
    <property type="match status" value="1"/>
</dbReference>
<reference evidence="2 3" key="1">
    <citation type="journal article" date="2019" name="Mol. Biol. Evol.">
        <title>Blast fungal genomes show frequent chromosomal changes, gene gains and losses, and effector gene turnover.</title>
        <authorList>
            <person name="Gomez Luciano L.B."/>
            <person name="Jason Tsai I."/>
            <person name="Chuma I."/>
            <person name="Tosa Y."/>
            <person name="Chen Y.H."/>
            <person name="Li J.Y."/>
            <person name="Li M.Y."/>
            <person name="Jade Lu M.Y."/>
            <person name="Nakayashiki H."/>
            <person name="Li W.H."/>
        </authorList>
    </citation>
    <scope>NUCLEOTIDE SEQUENCE [LARGE SCALE GENOMIC DNA]</scope>
    <source>
        <strain evidence="2">MZ5-1-6</strain>
    </source>
</reference>
<protein>
    <recommendedName>
        <fullName evidence="1">Amidase domain-containing protein</fullName>
    </recommendedName>
</protein>
<evidence type="ECO:0000259" key="1">
    <source>
        <dbReference type="Pfam" id="PF01425"/>
    </source>
</evidence>
<dbReference type="EMBL" id="CP034206">
    <property type="protein sequence ID" value="QBZ59342.1"/>
    <property type="molecule type" value="Genomic_DNA"/>
</dbReference>
<evidence type="ECO:0000313" key="3">
    <source>
        <dbReference type="Proteomes" id="UP000294847"/>
    </source>
</evidence>